<sequence length="83" mass="9624">MRDIDPEGMPILDTKHYRTGDFPIKAILGKTLFISRSAFPNELLAPRLPESREANEIYCQSVIRDKLEQTIGKFRSFRSRFHG</sequence>
<reference evidence="1" key="1">
    <citation type="submission" date="2019-02" db="EMBL/GenBank/DDBJ databases">
        <authorList>
            <person name="Gruber-Vodicka R. H."/>
            <person name="Seah K. B. B."/>
        </authorList>
    </citation>
    <scope>NUCLEOTIDE SEQUENCE</scope>
    <source>
        <strain evidence="1">BECK_BY7</strain>
    </source>
</reference>
<name>A0A450WAN7_9GAMM</name>
<organism evidence="1">
    <name type="scientific">Candidatus Kentrum sp. LFY</name>
    <dbReference type="NCBI Taxonomy" id="2126342"/>
    <lineage>
        <taxon>Bacteria</taxon>
        <taxon>Pseudomonadati</taxon>
        <taxon>Pseudomonadota</taxon>
        <taxon>Gammaproteobacteria</taxon>
        <taxon>Candidatus Kentrum</taxon>
    </lineage>
</organism>
<proteinExistence type="predicted"/>
<dbReference type="AlphaFoldDB" id="A0A450WAN7"/>
<protein>
    <submittedName>
        <fullName evidence="1">Uncharacterized protein</fullName>
    </submittedName>
</protein>
<evidence type="ECO:0000313" key="1">
    <source>
        <dbReference type="EMBL" id="VFK14090.1"/>
    </source>
</evidence>
<accession>A0A450WAN7</accession>
<gene>
    <name evidence="1" type="ORF">BECKLFY1418C_GA0070996_10063</name>
</gene>
<dbReference type="EMBL" id="CAADFN010000006">
    <property type="protein sequence ID" value="VFK14090.1"/>
    <property type="molecule type" value="Genomic_DNA"/>
</dbReference>